<evidence type="ECO:0000259" key="2">
    <source>
        <dbReference type="Pfam" id="PF22486"/>
    </source>
</evidence>
<dbReference type="Pfam" id="PF22486">
    <property type="entry name" value="MATH_2"/>
    <property type="match status" value="1"/>
</dbReference>
<organism evidence="4">
    <name type="scientific">Aegilops tauschii</name>
    <name type="common">Tausch's goatgrass</name>
    <name type="synonym">Aegilops squarrosa</name>
    <dbReference type="NCBI Taxonomy" id="37682"/>
    <lineage>
        <taxon>Eukaryota</taxon>
        <taxon>Viridiplantae</taxon>
        <taxon>Streptophyta</taxon>
        <taxon>Embryophyta</taxon>
        <taxon>Tracheophyta</taxon>
        <taxon>Spermatophyta</taxon>
        <taxon>Magnoliopsida</taxon>
        <taxon>Liliopsida</taxon>
        <taxon>Poales</taxon>
        <taxon>Poaceae</taxon>
        <taxon>BOP clade</taxon>
        <taxon>Pooideae</taxon>
        <taxon>Triticodae</taxon>
        <taxon>Triticeae</taxon>
        <taxon>Triticinae</taxon>
        <taxon>Aegilops</taxon>
    </lineage>
</organism>
<feature type="domain" description="BPM/SPOP BACK" evidence="3">
    <location>
        <begin position="112"/>
        <end position="160"/>
    </location>
</feature>
<dbReference type="InterPro" id="IPR002083">
    <property type="entry name" value="MATH/TRAF_dom"/>
</dbReference>
<proteinExistence type="inferred from homology"/>
<dbReference type="InterPro" id="IPR056423">
    <property type="entry name" value="BACK_BPM_SPOP"/>
</dbReference>
<dbReference type="CDD" id="cd00121">
    <property type="entry name" value="MATH"/>
    <property type="match status" value="1"/>
</dbReference>
<dbReference type="Gene3D" id="1.25.40.420">
    <property type="match status" value="1"/>
</dbReference>
<dbReference type="InterPro" id="IPR045005">
    <property type="entry name" value="BPM1-6"/>
</dbReference>
<sequence>MANTSSSSVNKPTSETSSRCLTECVTTAHNFEFVSSSTFSVSGYDWNMRIYPDGWKEEDKAAYMAVSLGFCSKPTTGGVKVKFTFSLLEKDARVNCAWSAAYTFQSPQLKNALAEQHHAAQRKNACLRYLSSQEVLRAVKETDGFKHLTASCPWIMMDILEKAAPPPAV</sequence>
<dbReference type="EnsemblPlants" id="EMT16868">
    <property type="protein sequence ID" value="EMT16868"/>
    <property type="gene ID" value="F775_01559"/>
</dbReference>
<feature type="domain" description="MATH" evidence="2">
    <location>
        <begin position="28"/>
        <end position="97"/>
    </location>
</feature>
<dbReference type="SUPFAM" id="SSF49599">
    <property type="entry name" value="TRAF domain-like"/>
    <property type="match status" value="1"/>
</dbReference>
<evidence type="ECO:0008006" key="5">
    <source>
        <dbReference type="Google" id="ProtNLM"/>
    </source>
</evidence>
<dbReference type="PANTHER" id="PTHR26379:SF515">
    <property type="entry name" value="BTB DOMAIN-CONTAINING PROTEIN"/>
    <property type="match status" value="1"/>
</dbReference>
<comment type="similarity">
    <text evidence="1">Belongs to the Tdpoz family.</text>
</comment>
<accession>R7W7D3</accession>
<dbReference type="PANTHER" id="PTHR26379">
    <property type="entry name" value="BTB/POZ AND MATH DOMAIN-CONTAINING PROTEIN 1"/>
    <property type="match status" value="1"/>
</dbReference>
<name>R7W7D3_AEGTA</name>
<dbReference type="AlphaFoldDB" id="R7W7D3"/>
<dbReference type="Pfam" id="PF24570">
    <property type="entry name" value="BACK_BPM_SPOP"/>
    <property type="match status" value="1"/>
</dbReference>
<dbReference type="GO" id="GO:0016567">
    <property type="term" value="P:protein ubiquitination"/>
    <property type="evidence" value="ECO:0007669"/>
    <property type="project" value="InterPro"/>
</dbReference>
<reference evidence="4" key="1">
    <citation type="submission" date="2015-06" db="UniProtKB">
        <authorList>
            <consortium name="EnsemblPlants"/>
        </authorList>
    </citation>
    <scope>IDENTIFICATION</scope>
</reference>
<evidence type="ECO:0000256" key="1">
    <source>
        <dbReference type="ARBA" id="ARBA00010846"/>
    </source>
</evidence>
<evidence type="ECO:0000313" key="4">
    <source>
        <dbReference type="EnsemblPlants" id="EMT16868"/>
    </source>
</evidence>
<evidence type="ECO:0000259" key="3">
    <source>
        <dbReference type="Pfam" id="PF24570"/>
    </source>
</evidence>
<dbReference type="ExpressionAtlas" id="R7W7D3">
    <property type="expression patterns" value="baseline"/>
</dbReference>
<protein>
    <recommendedName>
        <fullName evidence="5">MATH domain-containing protein</fullName>
    </recommendedName>
</protein>